<dbReference type="GO" id="GO:0005975">
    <property type="term" value="P:carbohydrate metabolic process"/>
    <property type="evidence" value="ECO:0007669"/>
    <property type="project" value="InterPro"/>
</dbReference>
<evidence type="ECO:0000313" key="3">
    <source>
        <dbReference type="Proteomes" id="UP000019772"/>
    </source>
</evidence>
<accession>X4ZM77</accession>
<proteinExistence type="predicted"/>
<feature type="domain" description="Glycosyl hydrolase family 13 catalytic" evidence="1">
    <location>
        <begin position="12"/>
        <end position="341"/>
    </location>
</feature>
<protein>
    <submittedName>
        <fullName evidence="2">Alpha amylase</fullName>
    </submittedName>
</protein>
<dbReference type="KEGG" id="psab:PSAB_17110"/>
<dbReference type="InterPro" id="IPR006047">
    <property type="entry name" value="GH13_cat_dom"/>
</dbReference>
<dbReference type="AlphaFoldDB" id="X4ZM77"/>
<dbReference type="Pfam" id="PF18612">
    <property type="entry name" value="Bac_A_amyl_C"/>
    <property type="match status" value="1"/>
</dbReference>
<dbReference type="Gene3D" id="2.60.40.1180">
    <property type="entry name" value="Golgi alpha-mannosidase II"/>
    <property type="match status" value="1"/>
</dbReference>
<dbReference type="Gene3D" id="3.20.20.80">
    <property type="entry name" value="Glycosidases"/>
    <property type="match status" value="1"/>
</dbReference>
<evidence type="ECO:0000259" key="1">
    <source>
        <dbReference type="SMART" id="SM00642"/>
    </source>
</evidence>
<dbReference type="PATRIC" id="fig|1268072.3.peg.3527"/>
<dbReference type="STRING" id="1268072.PSAB_17110"/>
<dbReference type="SMART" id="SM00642">
    <property type="entry name" value="Aamy"/>
    <property type="match status" value="1"/>
</dbReference>
<dbReference type="CDD" id="cd11313">
    <property type="entry name" value="AmyAc_arch_bac_AmyA"/>
    <property type="match status" value="1"/>
</dbReference>
<sequence>MAGQSDIALRNQVIYSVFVRNHTEAGTFQALEGDLDRIQALGADILWLLPIHPIGKESRKGRQGSPYAIQNYREVNPEYGTKEEFIHLVEEIHKRDMKCMIDVVYNHTSPDSWLTEHHPEFFYKQEDGNRGNKVGDWSDVVDLDYGNKRLWDYLIETLCMWAEIVDGFRCDVASLVPLEFWIQAREAVERIRPGCIWLAESVYPEFVRDLRSRNFTALSDNEVYQAFDITYDYDVEDLKTKYRTGMIPLSTYVDALNLQDCIYPANYIKLRYLENHDQERAKFKFSNRSDLINWTAFAYFQKGVMLIYAGQERENEHAPSLFDYDKVDWNTNYDISLLLQRLYSIKKKKIVAEGNYFLEVSRNSETVVGTYEQEGQLLVGIFPLNSEISNVKVSIPNGNYLNLLDGQSVEADSGRIRIQGRPVIFEA</sequence>
<name>X4ZM77_9BACL</name>
<reference evidence="2 3" key="1">
    <citation type="journal article" date="2014" name="PLoS Genet.">
        <title>Comparative Genomic Analysis of N2-Fixing and Non-N2-Fixing Paenibacillus spp.: Organization, Evolution and Expression of the Nitrogen Fixation Genes.</title>
        <authorList>
            <person name="Xie J.B."/>
            <person name="Du Z."/>
            <person name="Bai L."/>
            <person name="Tian C."/>
            <person name="Zhang Y."/>
            <person name="Xie J.Y."/>
            <person name="Wang T."/>
            <person name="Liu X."/>
            <person name="Chen X."/>
            <person name="Cheng Q."/>
            <person name="Chen S."/>
            <person name="Li J."/>
        </authorList>
    </citation>
    <scope>NUCLEOTIDE SEQUENCE [LARGE SCALE GENOMIC DNA]</scope>
    <source>
        <strain evidence="2 3">T27</strain>
    </source>
</reference>
<evidence type="ECO:0000313" key="2">
    <source>
        <dbReference type="EMBL" id="AHV98322.1"/>
    </source>
</evidence>
<dbReference type="PANTHER" id="PTHR47786:SF2">
    <property type="entry name" value="GLYCOSYL HYDROLASE FAMILY 13 CATALYTIC DOMAIN-CONTAINING PROTEIN"/>
    <property type="match status" value="1"/>
</dbReference>
<dbReference type="OrthoDB" id="9805159at2"/>
<dbReference type="InterPro" id="IPR013780">
    <property type="entry name" value="Glyco_hydro_b"/>
</dbReference>
<dbReference type="eggNOG" id="COG0366">
    <property type="taxonomic scope" value="Bacteria"/>
</dbReference>
<dbReference type="EMBL" id="CP004078">
    <property type="protein sequence ID" value="AHV98322.1"/>
    <property type="molecule type" value="Genomic_DNA"/>
</dbReference>
<dbReference type="InterPro" id="IPR041331">
    <property type="entry name" value="Bac_A_amyl_C"/>
</dbReference>
<dbReference type="HOGENOM" id="CLU_032719_0_0_9"/>
<gene>
    <name evidence="2" type="ORF">PSAB_17110</name>
</gene>
<dbReference type="InterPro" id="IPR017853">
    <property type="entry name" value="GH"/>
</dbReference>
<dbReference type="Proteomes" id="UP000019772">
    <property type="component" value="Chromosome"/>
</dbReference>
<dbReference type="PANTHER" id="PTHR47786">
    <property type="entry name" value="ALPHA-1,4-GLUCAN:MALTOSE-1-PHOSPHATE MALTOSYLTRANSFERASE"/>
    <property type="match status" value="1"/>
</dbReference>
<keyword evidence="3" id="KW-1185">Reference proteome</keyword>
<dbReference type="SUPFAM" id="SSF51445">
    <property type="entry name" value="(Trans)glycosidases"/>
    <property type="match status" value="1"/>
</dbReference>
<organism evidence="2 3">
    <name type="scientific">Paenibacillus sabinae T27</name>
    <dbReference type="NCBI Taxonomy" id="1268072"/>
    <lineage>
        <taxon>Bacteria</taxon>
        <taxon>Bacillati</taxon>
        <taxon>Bacillota</taxon>
        <taxon>Bacilli</taxon>
        <taxon>Bacillales</taxon>
        <taxon>Paenibacillaceae</taxon>
        <taxon>Paenibacillus</taxon>
    </lineage>
</organism>
<dbReference type="Pfam" id="PF00128">
    <property type="entry name" value="Alpha-amylase"/>
    <property type="match status" value="2"/>
</dbReference>